<name>A0AAN9NXM8_PHACN</name>
<comment type="caution">
    <text evidence="1">The sequence shown here is derived from an EMBL/GenBank/DDBJ whole genome shotgun (WGS) entry which is preliminary data.</text>
</comment>
<keyword evidence="2" id="KW-1185">Reference proteome</keyword>
<accession>A0AAN9NXM8</accession>
<dbReference type="AlphaFoldDB" id="A0AAN9NXM8"/>
<proteinExistence type="predicted"/>
<gene>
    <name evidence="1" type="ORF">VNO80_04301</name>
</gene>
<dbReference type="Proteomes" id="UP001374584">
    <property type="component" value="Unassembled WGS sequence"/>
</dbReference>
<reference evidence="1 2" key="1">
    <citation type="submission" date="2024-01" db="EMBL/GenBank/DDBJ databases">
        <title>The genomes of 5 underutilized Papilionoideae crops provide insights into root nodulation and disease resistanc.</title>
        <authorList>
            <person name="Jiang F."/>
        </authorList>
    </citation>
    <scope>NUCLEOTIDE SEQUENCE [LARGE SCALE GENOMIC DNA]</scope>
    <source>
        <strain evidence="1">JINMINGXINNONG_FW02</strain>
        <tissue evidence="1">Leaves</tissue>
    </source>
</reference>
<organism evidence="1 2">
    <name type="scientific">Phaseolus coccineus</name>
    <name type="common">Scarlet runner bean</name>
    <name type="synonym">Phaseolus multiflorus</name>
    <dbReference type="NCBI Taxonomy" id="3886"/>
    <lineage>
        <taxon>Eukaryota</taxon>
        <taxon>Viridiplantae</taxon>
        <taxon>Streptophyta</taxon>
        <taxon>Embryophyta</taxon>
        <taxon>Tracheophyta</taxon>
        <taxon>Spermatophyta</taxon>
        <taxon>Magnoliopsida</taxon>
        <taxon>eudicotyledons</taxon>
        <taxon>Gunneridae</taxon>
        <taxon>Pentapetalae</taxon>
        <taxon>rosids</taxon>
        <taxon>fabids</taxon>
        <taxon>Fabales</taxon>
        <taxon>Fabaceae</taxon>
        <taxon>Papilionoideae</taxon>
        <taxon>50 kb inversion clade</taxon>
        <taxon>NPAAA clade</taxon>
        <taxon>indigoferoid/millettioid clade</taxon>
        <taxon>Phaseoleae</taxon>
        <taxon>Phaseolus</taxon>
    </lineage>
</organism>
<evidence type="ECO:0000313" key="2">
    <source>
        <dbReference type="Proteomes" id="UP001374584"/>
    </source>
</evidence>
<sequence>MSWQYAHLHGHGWMDSRRVSLRERLREEKKVEVDRMAINFDREDNESCAESLSDMMEHMKSLRKDVVAGGKD</sequence>
<protein>
    <submittedName>
        <fullName evidence="1">Uncharacterized protein</fullName>
    </submittedName>
</protein>
<dbReference type="EMBL" id="JAYMYR010000002">
    <property type="protein sequence ID" value="KAK7378853.1"/>
    <property type="molecule type" value="Genomic_DNA"/>
</dbReference>
<evidence type="ECO:0000313" key="1">
    <source>
        <dbReference type="EMBL" id="KAK7378853.1"/>
    </source>
</evidence>